<comment type="caution">
    <text evidence="1">The sequence shown here is derived from an EMBL/GenBank/DDBJ whole genome shotgun (WGS) entry which is preliminary data.</text>
</comment>
<protein>
    <recommendedName>
        <fullName evidence="3">Reverse transcriptase Ty1/copia-type domain-containing protein</fullName>
    </recommendedName>
</protein>
<reference evidence="1 2" key="1">
    <citation type="submission" date="2015-01" db="EMBL/GenBank/DDBJ databases">
        <title>Evolution of Trichinella species and genotypes.</title>
        <authorList>
            <person name="Korhonen P.K."/>
            <person name="Edoardo P."/>
            <person name="Giuseppe L.R."/>
            <person name="Gasser R.B."/>
        </authorList>
    </citation>
    <scope>NUCLEOTIDE SEQUENCE [LARGE SCALE GENOMIC DNA]</scope>
    <source>
        <strain evidence="1">ISS3</strain>
    </source>
</reference>
<dbReference type="InParanoid" id="A0A0V1AWM0"/>
<dbReference type="Proteomes" id="UP000054776">
    <property type="component" value="Unassembled WGS sequence"/>
</dbReference>
<accession>A0A0V1AWM0</accession>
<evidence type="ECO:0000313" key="1">
    <source>
        <dbReference type="EMBL" id="KRY29179.1"/>
    </source>
</evidence>
<gene>
    <name evidence="1" type="ORF">T01_10440</name>
</gene>
<name>A0A0V1AWM0_TRISP</name>
<keyword evidence="2" id="KW-1185">Reference proteome</keyword>
<evidence type="ECO:0000313" key="2">
    <source>
        <dbReference type="Proteomes" id="UP000054776"/>
    </source>
</evidence>
<dbReference type="AlphaFoldDB" id="A0A0V1AWM0"/>
<proteinExistence type="predicted"/>
<dbReference type="EMBL" id="JYDH01000178">
    <property type="protein sequence ID" value="KRY29179.1"/>
    <property type="molecule type" value="Genomic_DNA"/>
</dbReference>
<evidence type="ECO:0008006" key="3">
    <source>
        <dbReference type="Google" id="ProtNLM"/>
    </source>
</evidence>
<organism evidence="1 2">
    <name type="scientific">Trichinella spiralis</name>
    <name type="common">Trichina worm</name>
    <dbReference type="NCBI Taxonomy" id="6334"/>
    <lineage>
        <taxon>Eukaryota</taxon>
        <taxon>Metazoa</taxon>
        <taxon>Ecdysozoa</taxon>
        <taxon>Nematoda</taxon>
        <taxon>Enoplea</taxon>
        <taxon>Dorylaimia</taxon>
        <taxon>Trichinellida</taxon>
        <taxon>Trichinellidae</taxon>
        <taxon>Trichinella</taxon>
    </lineage>
</organism>
<sequence>MNGFEDPNNKDMVWHLKRSIYGLEQSARAWNTKATEILTAIDTEHQLSQPGRYEMKSMLAVGIQLQVLEKSEDEQFFSIWKKKRKPKDTKELLEWKL</sequence>
<dbReference type="OrthoDB" id="8049142at2759"/>